<gene>
    <name evidence="4" type="ORF">DKK75_05640</name>
</gene>
<dbReference type="Pfam" id="PF00436">
    <property type="entry name" value="SSB"/>
    <property type="match status" value="1"/>
</dbReference>
<dbReference type="InterPro" id="IPR012340">
    <property type="entry name" value="NA-bd_OB-fold"/>
</dbReference>
<accession>A0A318M2C9</accession>
<reference evidence="4 5" key="1">
    <citation type="submission" date="2018-05" db="EMBL/GenBank/DDBJ databases">
        <title>Reference genomes for bee gut microbiota database.</title>
        <authorList>
            <person name="Ellegaard K.M."/>
        </authorList>
    </citation>
    <scope>NUCLEOTIDE SEQUENCE [LARGE SCALE GENOMIC DNA]</scope>
    <source>
        <strain evidence="4 5">ESL0200</strain>
    </source>
</reference>
<name>A0A318M2C9_9BIFI</name>
<dbReference type="OrthoDB" id="4427276at2"/>
<organism evidence="4 5">
    <name type="scientific">Bifidobacterium asteroides</name>
    <dbReference type="NCBI Taxonomy" id="1684"/>
    <lineage>
        <taxon>Bacteria</taxon>
        <taxon>Bacillati</taxon>
        <taxon>Actinomycetota</taxon>
        <taxon>Actinomycetes</taxon>
        <taxon>Bifidobacteriales</taxon>
        <taxon>Bifidobacteriaceae</taxon>
        <taxon>Bifidobacterium</taxon>
    </lineage>
</organism>
<dbReference type="CDD" id="cd04496">
    <property type="entry name" value="SSB_OBF"/>
    <property type="match status" value="1"/>
</dbReference>
<dbReference type="Proteomes" id="UP000247744">
    <property type="component" value="Unassembled WGS sequence"/>
</dbReference>
<dbReference type="EMBL" id="QGLL01000008">
    <property type="protein sequence ID" value="PXY82262.1"/>
    <property type="molecule type" value="Genomic_DNA"/>
</dbReference>
<evidence type="ECO:0008006" key="6">
    <source>
        <dbReference type="Google" id="ProtNLM"/>
    </source>
</evidence>
<feature type="region of interest" description="Disordered" evidence="3">
    <location>
        <begin position="183"/>
        <end position="226"/>
    </location>
</feature>
<comment type="caution">
    <text evidence="4">The sequence shown here is derived from an EMBL/GenBank/DDBJ whole genome shotgun (WGS) entry which is preliminary data.</text>
</comment>
<feature type="region of interest" description="Disordered" evidence="3">
    <location>
        <begin position="16"/>
        <end position="37"/>
    </location>
</feature>
<evidence type="ECO:0000313" key="5">
    <source>
        <dbReference type="Proteomes" id="UP000247744"/>
    </source>
</evidence>
<proteinExistence type="predicted"/>
<keyword evidence="1 2" id="KW-0238">DNA-binding</keyword>
<evidence type="ECO:0000256" key="2">
    <source>
        <dbReference type="PROSITE-ProRule" id="PRU00252"/>
    </source>
</evidence>
<dbReference type="InterPro" id="IPR000424">
    <property type="entry name" value="Primosome_PriB/ssb"/>
</dbReference>
<protein>
    <recommendedName>
        <fullName evidence="6">Single-stranded DNA-binding protein</fullName>
    </recommendedName>
</protein>
<dbReference type="SUPFAM" id="SSF50249">
    <property type="entry name" value="Nucleic acid-binding proteins"/>
    <property type="match status" value="1"/>
</dbReference>
<evidence type="ECO:0000256" key="1">
    <source>
        <dbReference type="ARBA" id="ARBA00023125"/>
    </source>
</evidence>
<evidence type="ECO:0000256" key="3">
    <source>
        <dbReference type="SAM" id="MobiDB-lite"/>
    </source>
</evidence>
<dbReference type="Gene3D" id="2.40.50.140">
    <property type="entry name" value="Nucleic acid-binding proteins"/>
    <property type="match status" value="1"/>
</dbReference>
<dbReference type="PROSITE" id="PS50935">
    <property type="entry name" value="SSB"/>
    <property type="match status" value="1"/>
</dbReference>
<dbReference type="GO" id="GO:0003697">
    <property type="term" value="F:single-stranded DNA binding"/>
    <property type="evidence" value="ECO:0007669"/>
    <property type="project" value="InterPro"/>
</dbReference>
<feature type="compositionally biased region" description="Low complexity" evidence="3">
    <location>
        <begin position="197"/>
        <end position="226"/>
    </location>
</feature>
<sequence>MDSPFDGGFLVGAGSFPRSDYPRPGRRPSSNGFNAARPGIDRQIYSVEFITSTERCTGMSINEIKTTVFGFMGTQPSRLGQPGATPVCSFRLGSTPAYYDAAAGAWKRKPTTWLTVKAFRTLAVNALACLHKGDPVMVSGSLVTEEWTSDGQPHSSLVLVADGIGHDLARGQDAFTRIQSGAASIDEGADGSDPWTTPLASSSPETAAASGSSAAEKTSAEAPIAG</sequence>
<evidence type="ECO:0000313" key="4">
    <source>
        <dbReference type="EMBL" id="PXY82262.1"/>
    </source>
</evidence>
<dbReference type="AlphaFoldDB" id="A0A318M2C9"/>